<name>A0A7Z1IM50_9GAMM</name>
<accession>A0A7Z1IM50</accession>
<feature type="chain" id="PRO_5031575827" description="Porin domain-containing protein" evidence="1">
    <location>
        <begin position="23"/>
        <end position="367"/>
    </location>
</feature>
<dbReference type="RefSeq" id="WP_094625083.1">
    <property type="nucleotide sequence ID" value="NZ_NEFY01000006.1"/>
</dbReference>
<dbReference type="Gene3D" id="2.40.160.10">
    <property type="entry name" value="Porin"/>
    <property type="match status" value="1"/>
</dbReference>
<dbReference type="InterPro" id="IPR033900">
    <property type="entry name" value="Gram_neg_porin_domain"/>
</dbReference>
<feature type="signal peptide" evidence="1">
    <location>
        <begin position="1"/>
        <end position="22"/>
    </location>
</feature>
<dbReference type="AlphaFoldDB" id="A0A7Z1IM50"/>
<dbReference type="GO" id="GO:0015288">
    <property type="term" value="F:porin activity"/>
    <property type="evidence" value="ECO:0007669"/>
    <property type="project" value="InterPro"/>
</dbReference>
<evidence type="ECO:0000256" key="1">
    <source>
        <dbReference type="SAM" id="SignalP"/>
    </source>
</evidence>
<sequence length="367" mass="39664">MKKHQLALSVALGSLMTSAAMAQNVDLSKVNVDAYGHINMAVMHGDTGYGSEQYIVDNKYASSRVGTRISTDVEELGMTVGAHIEFEYQHNDSNVVNEQNRSEKGEWNERHVNLFAKGRYGMISVGQGSGAADGATEMDLSGTKVAAFPDLRLVGGALPFAGKDGVGDVQVKQSFQSQDFEARYDRIRYDAPNFGPVKVSVSHGYKEQGGGNADTSEFAASYNTNVDGLGRISAAVGYSAQYGETGGAVAQDTVGGSISWLHESGFNATGVYSYRDYDSDKKESTFNMVKLGYKTGKHSYTLHRAQGQDFNPVGITGSDVEIYGAAYVYQPIKRLDVYFAYNNFALDADNGGYDDVNVAMIGSRLKF</sequence>
<comment type="caution">
    <text evidence="3">The sequence shown here is derived from an EMBL/GenBank/DDBJ whole genome shotgun (WGS) entry which is preliminary data.</text>
</comment>
<evidence type="ECO:0000313" key="3">
    <source>
        <dbReference type="EMBL" id="OZC36101.1"/>
    </source>
</evidence>
<dbReference type="InterPro" id="IPR023614">
    <property type="entry name" value="Porin_dom_sf"/>
</dbReference>
<reference evidence="3 4" key="1">
    <citation type="submission" date="2017-06" db="EMBL/GenBank/DDBJ databases">
        <title>Draft genome sequence of the halophilic bacterium Marinobacter vinifirmus FB1.</title>
        <authorList>
            <person name="Stepanov V.G."/>
            <person name="Roberts D.J."/>
            <person name="Fox G.E."/>
        </authorList>
    </citation>
    <scope>NUCLEOTIDE SEQUENCE [LARGE SCALE GENOMIC DNA]</scope>
    <source>
        <strain evidence="3 4">FB1</strain>
    </source>
</reference>
<dbReference type="Pfam" id="PF13609">
    <property type="entry name" value="Porin_4"/>
    <property type="match status" value="1"/>
</dbReference>
<dbReference type="Proteomes" id="UP000216984">
    <property type="component" value="Unassembled WGS sequence"/>
</dbReference>
<gene>
    <name evidence="3" type="ORF">B9Q17_17850</name>
</gene>
<evidence type="ECO:0000259" key="2">
    <source>
        <dbReference type="Pfam" id="PF13609"/>
    </source>
</evidence>
<dbReference type="GO" id="GO:0016020">
    <property type="term" value="C:membrane"/>
    <property type="evidence" value="ECO:0007669"/>
    <property type="project" value="InterPro"/>
</dbReference>
<feature type="domain" description="Porin" evidence="2">
    <location>
        <begin position="10"/>
        <end position="344"/>
    </location>
</feature>
<dbReference type="EMBL" id="NEFY01000006">
    <property type="protein sequence ID" value="OZC36101.1"/>
    <property type="molecule type" value="Genomic_DNA"/>
</dbReference>
<keyword evidence="1" id="KW-0732">Signal</keyword>
<proteinExistence type="predicted"/>
<dbReference type="SUPFAM" id="SSF56935">
    <property type="entry name" value="Porins"/>
    <property type="match status" value="1"/>
</dbReference>
<keyword evidence="4" id="KW-1185">Reference proteome</keyword>
<organism evidence="3 4">
    <name type="scientific">Marinobacter vinifirmus</name>
    <dbReference type="NCBI Taxonomy" id="355591"/>
    <lineage>
        <taxon>Bacteria</taxon>
        <taxon>Pseudomonadati</taxon>
        <taxon>Pseudomonadota</taxon>
        <taxon>Gammaproteobacteria</taxon>
        <taxon>Pseudomonadales</taxon>
        <taxon>Marinobacteraceae</taxon>
        <taxon>Marinobacter</taxon>
    </lineage>
</organism>
<evidence type="ECO:0000313" key="4">
    <source>
        <dbReference type="Proteomes" id="UP000216984"/>
    </source>
</evidence>
<protein>
    <recommendedName>
        <fullName evidence="2">Porin domain-containing protein</fullName>
    </recommendedName>
</protein>